<evidence type="ECO:0000259" key="15">
    <source>
        <dbReference type="PROSITE" id="PS50004"/>
    </source>
</evidence>
<feature type="region of interest" description="Disordered" evidence="13">
    <location>
        <begin position="110"/>
        <end position="172"/>
    </location>
</feature>
<dbReference type="PROSITE" id="PS50004">
    <property type="entry name" value="C2"/>
    <property type="match status" value="1"/>
</dbReference>
<feature type="region of interest" description="Disordered" evidence="13">
    <location>
        <begin position="201"/>
        <end position="223"/>
    </location>
</feature>
<dbReference type="PROSITE" id="PS50056">
    <property type="entry name" value="TYR_PHOSPHATASE_2"/>
    <property type="match status" value="1"/>
</dbReference>
<dbReference type="EMBL" id="VCAZ01000207">
    <property type="protein sequence ID" value="TTH23512.1"/>
    <property type="molecule type" value="Genomic_DNA"/>
</dbReference>
<feature type="compositionally biased region" description="Low complexity" evidence="13">
    <location>
        <begin position="110"/>
        <end position="131"/>
    </location>
</feature>
<feature type="domain" description="Tyrosine-protein phosphatase" evidence="16">
    <location>
        <begin position="979"/>
        <end position="1207"/>
    </location>
</feature>
<comment type="similarity">
    <text evidence="11">Belongs to the protein-tyrosine phosphatase family. Receptor class 8 subfamily.</text>
</comment>
<feature type="compositionally biased region" description="Polar residues" evidence="13">
    <location>
        <begin position="921"/>
        <end position="932"/>
    </location>
</feature>
<dbReference type="PANTHER" id="PTHR46106">
    <property type="entry name" value="IA-2 PROTEIN TYROSINE PHOSPHATASE, ISOFORM C"/>
    <property type="match status" value="1"/>
</dbReference>
<protein>
    <recommendedName>
        <fullName evidence="4">Endoribonuclease LACTB2</fullName>
    </recommendedName>
    <alternativeName>
        <fullName evidence="12">Beta-lactamase-like protein 2</fullName>
    </alternativeName>
</protein>
<dbReference type="PANTHER" id="PTHR46106:SF5">
    <property type="entry name" value="RECEPTOR-TYPE TYROSINE-PROTEIN PHOSPHATASE N2"/>
    <property type="match status" value="1"/>
</dbReference>
<evidence type="ECO:0000313" key="19">
    <source>
        <dbReference type="Proteomes" id="UP000319801"/>
    </source>
</evidence>
<dbReference type="Pfam" id="PF14948">
    <property type="entry name" value="RESP18"/>
    <property type="match status" value="1"/>
</dbReference>
<evidence type="ECO:0000256" key="2">
    <source>
        <dbReference type="ARBA" id="ARBA00004358"/>
    </source>
</evidence>
<dbReference type="Gene3D" id="3.60.15.10">
    <property type="entry name" value="Ribonuclease Z/Hydroxyacylglutathione hydrolase-like"/>
    <property type="match status" value="1"/>
</dbReference>
<dbReference type="Pfam" id="PF00102">
    <property type="entry name" value="Y_phosphatase"/>
    <property type="match status" value="1"/>
</dbReference>
<feature type="region of interest" description="Disordered" evidence="13">
    <location>
        <begin position="912"/>
        <end position="955"/>
    </location>
</feature>
<dbReference type="InterPro" id="IPR000387">
    <property type="entry name" value="Tyr_Pase_dom"/>
</dbReference>
<dbReference type="GO" id="GO:0061817">
    <property type="term" value="P:endoplasmic reticulum-plasma membrane tethering"/>
    <property type="evidence" value="ECO:0007669"/>
    <property type="project" value="InterPro"/>
</dbReference>
<name>A0A556VB76_BAGYA</name>
<reference evidence="18 19" key="1">
    <citation type="journal article" date="2019" name="Genome Biol. Evol.">
        <title>Whole-Genome Sequencing of the Giant Devil Catfish, Bagarius yarrelli.</title>
        <authorList>
            <person name="Jiang W."/>
            <person name="Lv Y."/>
            <person name="Cheng L."/>
            <person name="Yang K."/>
            <person name="Chao B."/>
            <person name="Wang X."/>
            <person name="Li Y."/>
            <person name="Pan X."/>
            <person name="You X."/>
            <person name="Zhang Y."/>
            <person name="Yang J."/>
            <person name="Li J."/>
            <person name="Zhang X."/>
            <person name="Liu S."/>
            <person name="Sun C."/>
            <person name="Yang J."/>
            <person name="Shi Q."/>
        </authorList>
    </citation>
    <scope>NUCLEOTIDE SEQUENCE [LARGE SCALE GENOMIC DNA]</scope>
    <source>
        <strain evidence="18">JWS20170419001</strain>
        <tissue evidence="18">Muscle</tissue>
    </source>
</reference>
<feature type="domain" description="C2" evidence="15">
    <location>
        <begin position="170"/>
        <end position="307"/>
    </location>
</feature>
<comment type="caution">
    <text evidence="18">The sequence shown here is derived from an EMBL/GenBank/DDBJ whole genome shotgun (WGS) entry which is preliminary data.</text>
</comment>
<dbReference type="Gene3D" id="3.90.190.10">
    <property type="entry name" value="Protein tyrosine phosphatase superfamily"/>
    <property type="match status" value="1"/>
</dbReference>
<dbReference type="InterPro" id="IPR036866">
    <property type="entry name" value="RibonucZ/Hydroxyglut_hydro"/>
</dbReference>
<dbReference type="Gene3D" id="1.10.10.10">
    <property type="entry name" value="Winged helix-like DNA-binding domain superfamily/Winged helix DNA-binding domain"/>
    <property type="match status" value="1"/>
</dbReference>
<dbReference type="InterPro" id="IPR041516">
    <property type="entry name" value="LACTB2_WH"/>
</dbReference>
<dbReference type="Gene3D" id="2.60.40.150">
    <property type="entry name" value="C2 domain"/>
    <property type="match status" value="2"/>
</dbReference>
<dbReference type="Gene3D" id="3.30.70.2470">
    <property type="entry name" value="Protein-tyrosine phosphatase receptor IA-2 ectodomain"/>
    <property type="match status" value="1"/>
</dbReference>
<dbReference type="GO" id="GO:0030133">
    <property type="term" value="C:transport vesicle"/>
    <property type="evidence" value="ECO:0007669"/>
    <property type="project" value="UniProtKB-SubCell"/>
</dbReference>
<feature type="transmembrane region" description="Helical" evidence="14">
    <location>
        <begin position="334"/>
        <end position="358"/>
    </location>
</feature>
<keyword evidence="5 14" id="KW-0812">Transmembrane</keyword>
<evidence type="ECO:0000256" key="1">
    <source>
        <dbReference type="ARBA" id="ARBA00002153"/>
    </source>
</evidence>
<evidence type="ECO:0000259" key="16">
    <source>
        <dbReference type="PROSITE" id="PS50055"/>
    </source>
</evidence>
<dbReference type="InterPro" id="IPR033522">
    <property type="entry name" value="IA-2/IA-2_beta"/>
</dbReference>
<evidence type="ECO:0000256" key="5">
    <source>
        <dbReference type="ARBA" id="ARBA00022692"/>
    </source>
</evidence>
<dbReference type="SUPFAM" id="SSF52799">
    <property type="entry name" value="(Phosphotyrosine protein) phosphatases II"/>
    <property type="match status" value="1"/>
</dbReference>
<dbReference type="Proteomes" id="UP000319801">
    <property type="component" value="Unassembled WGS sequence"/>
</dbReference>
<feature type="transmembrane region" description="Helical" evidence="14">
    <location>
        <begin position="306"/>
        <end position="328"/>
    </location>
</feature>
<dbReference type="Pfam" id="PF17778">
    <property type="entry name" value="WHD_BLACT"/>
    <property type="match status" value="1"/>
</dbReference>
<keyword evidence="7 14" id="KW-1133">Transmembrane helix</keyword>
<dbReference type="SMART" id="SM00404">
    <property type="entry name" value="PTPc_motif"/>
    <property type="match status" value="1"/>
</dbReference>
<proteinExistence type="inferred from homology"/>
<feature type="domain" description="Tyrosine specific protein phosphatases" evidence="17">
    <location>
        <begin position="1162"/>
        <end position="1212"/>
    </location>
</feature>
<dbReference type="GO" id="GO:0030659">
    <property type="term" value="C:cytoplasmic vesicle membrane"/>
    <property type="evidence" value="ECO:0007669"/>
    <property type="project" value="UniProtKB-SubCell"/>
</dbReference>
<feature type="compositionally biased region" description="Polar residues" evidence="13">
    <location>
        <begin position="201"/>
        <end position="220"/>
    </location>
</feature>
<dbReference type="InterPro" id="IPR035892">
    <property type="entry name" value="C2_domain_sf"/>
</dbReference>
<evidence type="ECO:0000256" key="13">
    <source>
        <dbReference type="SAM" id="MobiDB-lite"/>
    </source>
</evidence>
<keyword evidence="9" id="KW-0325">Glycoprotein</keyword>
<dbReference type="GO" id="GO:0051046">
    <property type="term" value="P:regulation of secretion"/>
    <property type="evidence" value="ECO:0007669"/>
    <property type="project" value="TreeGrafter"/>
</dbReference>
<evidence type="ECO:0000256" key="9">
    <source>
        <dbReference type="ARBA" id="ARBA00023180"/>
    </source>
</evidence>
<dbReference type="InterPro" id="IPR029403">
    <property type="entry name" value="RESP18_dom"/>
</dbReference>
<dbReference type="InterPro" id="IPR000242">
    <property type="entry name" value="PTP_cat"/>
</dbReference>
<dbReference type="GO" id="GO:0006869">
    <property type="term" value="P:lipid transport"/>
    <property type="evidence" value="ECO:0007669"/>
    <property type="project" value="InterPro"/>
</dbReference>
<dbReference type="GO" id="GO:0035773">
    <property type="term" value="P:insulin secretion involved in cellular response to glucose stimulus"/>
    <property type="evidence" value="ECO:0007669"/>
    <property type="project" value="TreeGrafter"/>
</dbReference>
<dbReference type="PRINTS" id="PR00700">
    <property type="entry name" value="PRTYPHPHTASE"/>
</dbReference>
<dbReference type="CDD" id="cd04030">
    <property type="entry name" value="C2C_KIAA1228"/>
    <property type="match status" value="1"/>
</dbReference>
<dbReference type="SMART" id="SM00194">
    <property type="entry name" value="PTPc"/>
    <property type="match status" value="1"/>
</dbReference>
<dbReference type="FunFam" id="1.10.10.10:FF:000328">
    <property type="entry name" value="Lactamase beta 2"/>
    <property type="match status" value="1"/>
</dbReference>
<dbReference type="InterPro" id="IPR036388">
    <property type="entry name" value="WH-like_DNA-bd_sf"/>
</dbReference>
<feature type="compositionally biased region" description="Basic and acidic residues" evidence="13">
    <location>
        <begin position="613"/>
        <end position="630"/>
    </location>
</feature>
<feature type="region of interest" description="Disordered" evidence="13">
    <location>
        <begin position="613"/>
        <end position="668"/>
    </location>
</feature>
<evidence type="ECO:0000256" key="12">
    <source>
        <dbReference type="ARBA" id="ARBA00032142"/>
    </source>
</evidence>
<dbReference type="InterPro" id="IPR000008">
    <property type="entry name" value="C2_dom"/>
</dbReference>
<keyword evidence="19" id="KW-1185">Reference proteome</keyword>
<dbReference type="GO" id="GO:0045202">
    <property type="term" value="C:synapse"/>
    <property type="evidence" value="ECO:0007669"/>
    <property type="project" value="TreeGrafter"/>
</dbReference>
<dbReference type="FunFam" id="3.90.190.10:FF:000017">
    <property type="entry name" value="receptor-type tyrosine-protein phosphatase-like N isoform X2"/>
    <property type="match status" value="1"/>
</dbReference>
<evidence type="ECO:0000256" key="6">
    <source>
        <dbReference type="ARBA" id="ARBA00022729"/>
    </source>
</evidence>
<keyword evidence="8 14" id="KW-0472">Membrane</keyword>
<evidence type="ECO:0000259" key="17">
    <source>
        <dbReference type="PROSITE" id="PS50056"/>
    </source>
</evidence>
<dbReference type="GO" id="GO:0030141">
    <property type="term" value="C:secretory granule"/>
    <property type="evidence" value="ECO:0007669"/>
    <property type="project" value="InterPro"/>
</dbReference>
<feature type="compositionally biased region" description="Low complexity" evidence="13">
    <location>
        <begin position="938"/>
        <end position="949"/>
    </location>
</feature>
<evidence type="ECO:0000256" key="11">
    <source>
        <dbReference type="ARBA" id="ARBA00025723"/>
    </source>
</evidence>
<dbReference type="SUPFAM" id="SSF56281">
    <property type="entry name" value="Metallo-hydrolase/oxidoreductase"/>
    <property type="match status" value="1"/>
</dbReference>
<dbReference type="SMART" id="SM00239">
    <property type="entry name" value="C2"/>
    <property type="match status" value="1"/>
</dbReference>
<feature type="compositionally biased region" description="Low complexity" evidence="13">
    <location>
        <begin position="138"/>
        <end position="155"/>
    </location>
</feature>
<dbReference type="SMART" id="SM01305">
    <property type="entry name" value="RESP18"/>
    <property type="match status" value="1"/>
</dbReference>
<keyword evidence="6" id="KW-0732">Signal</keyword>
<dbReference type="Pfam" id="PF00753">
    <property type="entry name" value="Lactamase_B"/>
    <property type="match status" value="1"/>
</dbReference>
<accession>A0A556VB76</accession>
<comment type="function">
    <text evidence="1">Endoribonuclease; cleaves preferentially 3' to purine-pyrimidine dinucleotide motifs in single-stranded RNA. The cleavage product contains a free 3' -OH group. Has no activity with double-stranded RNA or DNA. Required for normal mitochondrial function and cell viability.</text>
</comment>
<keyword evidence="18" id="KW-0675">Receptor</keyword>
<keyword evidence="10" id="KW-0968">Cytoplasmic vesicle</keyword>
<gene>
    <name evidence="18" type="ORF">Baya_14744</name>
</gene>
<feature type="transmembrane region" description="Helical" evidence="14">
    <location>
        <begin position="848"/>
        <end position="870"/>
    </location>
</feature>
<evidence type="ECO:0000256" key="7">
    <source>
        <dbReference type="ARBA" id="ARBA00022989"/>
    </source>
</evidence>
<dbReference type="InterPro" id="IPR029021">
    <property type="entry name" value="Prot-tyrosine_phosphatase-like"/>
</dbReference>
<evidence type="ECO:0000313" key="18">
    <source>
        <dbReference type="EMBL" id="TTH23512.1"/>
    </source>
</evidence>
<dbReference type="InterPro" id="IPR001279">
    <property type="entry name" value="Metallo-B-lactamas"/>
</dbReference>
<dbReference type="InterPro" id="IPR003595">
    <property type="entry name" value="Tyr_Pase_cat"/>
</dbReference>
<dbReference type="InterPro" id="IPR037752">
    <property type="entry name" value="C2C_KIAA1228"/>
</dbReference>
<evidence type="ECO:0000256" key="3">
    <source>
        <dbReference type="ARBA" id="ARBA00004398"/>
    </source>
</evidence>
<dbReference type="SUPFAM" id="SSF49562">
    <property type="entry name" value="C2 domain (Calcium/lipid-binding domain, CaLB)"/>
    <property type="match status" value="1"/>
</dbReference>
<dbReference type="OrthoDB" id="9880441at2759"/>
<dbReference type="GO" id="GO:0004725">
    <property type="term" value="F:protein tyrosine phosphatase activity"/>
    <property type="evidence" value="ECO:0007669"/>
    <property type="project" value="InterPro"/>
</dbReference>
<evidence type="ECO:0000256" key="10">
    <source>
        <dbReference type="ARBA" id="ARBA00023329"/>
    </source>
</evidence>
<organism evidence="18 19">
    <name type="scientific">Bagarius yarrelli</name>
    <name type="common">Goonch</name>
    <name type="synonym">Bagrus yarrelli</name>
    <dbReference type="NCBI Taxonomy" id="175774"/>
    <lineage>
        <taxon>Eukaryota</taxon>
        <taxon>Metazoa</taxon>
        <taxon>Chordata</taxon>
        <taxon>Craniata</taxon>
        <taxon>Vertebrata</taxon>
        <taxon>Euteleostomi</taxon>
        <taxon>Actinopterygii</taxon>
        <taxon>Neopterygii</taxon>
        <taxon>Teleostei</taxon>
        <taxon>Ostariophysi</taxon>
        <taxon>Siluriformes</taxon>
        <taxon>Sisoridae</taxon>
        <taxon>Sisorinae</taxon>
        <taxon>Bagarius</taxon>
    </lineage>
</organism>
<feature type="compositionally biased region" description="Polar residues" evidence="13">
    <location>
        <begin position="156"/>
        <end position="172"/>
    </location>
</feature>
<dbReference type="Pfam" id="PF00168">
    <property type="entry name" value="C2"/>
    <property type="match status" value="1"/>
</dbReference>
<dbReference type="InterPro" id="IPR038112">
    <property type="entry name" value="Receptor_IA-2_ectodomain_sf"/>
</dbReference>
<comment type="subcellular location">
    <subcellularLocation>
        <location evidence="2">Cytoplasmic vesicle membrane</location>
        <topology evidence="2">Single-pass type I membrane protein</topology>
    </subcellularLocation>
    <subcellularLocation>
        <location evidence="3">Cytoplasmic vesicle</location>
        <location evidence="3">Secretory vesicle</location>
    </subcellularLocation>
</comment>
<evidence type="ECO:0000256" key="4">
    <source>
        <dbReference type="ARBA" id="ARBA00019428"/>
    </source>
</evidence>
<sequence length="1399" mass="157156">MMNKKNQMFIYIVPSQQDGVKDEKHECTLGNFTLPMSQLLQADQMTLDQRFPLKSAGPSATLKMKDRFKGRAPMVRVGTAVVVRRGGEPAAAICIWSRLCVSLEKMSVSDQPSSVQVRSRSSSVIPNPSNSNLPQNASSSKNTSKTSGSGVSSKNDSQLPHVSEQKSVSDLQELSESINNTTLEDSPVRLADKGRSTSNLAISGSQMNLNNKEPTPNSGSDPYVRLYLLPDKRRSGRRKTHTIKKNLSPVYDQTFEFSVSLAELPRRTLDVAVKNGGGLLSKHKGLLGKVLVDLTSEDVSKSWTQWLWVWLWYWFMVMGLWLWVYGYVMGMVYGYWLLVMVYGYGLWLLVYCLWVIGFDGMFGHCQMMRRTDVYTYDITPATLQRFRTLLLKLSLQGLSWHDDITQQVLSKEFSKLHRIPLSPPESRQISAMEDKSLKTLEEKLQTYLLSLLPKLNGQVTKSKPSPPLARYYSAKPNIKVSSNPPEFTPESPYQSASFPDLTHYQSDAVYNTQQQQDSPDFAFTALKQYVSQKMAYGQRGRPKPEPVFQKSGTSQLVKEPLSAVDETFIRNVLRNVGRQNVDVESLSAADLDQLASLIADALQVVEKQAEKGYKPRDLQTKHLQPEDQASRNENTSESGGRLSEETPISEMASVSGGQSKNEQRSSADHAQVELLGKLLEHLDKTSTSGPSRSFKEQGISVERVHSRTTQLGVNVEKKAMEQVEEVEGWVEAAALAPSSALEKDITPHRQNVKVQDLQLDVQTNNNNNNNVYGYIITDTEVLQTDQGLRLMELLCRKAKIKITDFLELSQKAALEKEAGVTILEAGLTDKTTLSQIPTKYSHSESMKFFILTVISIVCIIIVLLISSIIYCLRHRSHHKLKEKLTNLSTDPATDATSTYQELCRQRMAVKPPVERAELRQSSRINSVSSQLSDGPVLSPSARTSTSSWSEEPVHSNMDISTGHMILSYMEDHLKNKNRLEKEWEALCAYQAEPNSCSVGQRDSNAKKNRTATLIPYDHSRIHLKVENSHGNSDYINASPIMDHDPRNPAYIATQGPLPSTVSDFWQMVWESGCVVIVMLTPLTENGVKQCYHYWPDEGSNLYHIYEVNLVSEHVWCEDFLVRSFYLKNMQTNESRTVTQFHYHTWLNQQTPEASQALLDFRSDGAGRTGTYILIDMVLNKMAKGAKEIDIAATLEHLRDQRPGMVQTKVSKLPRSPLQPEVIGDKKWTYTYLKDGDVIKTEGATLRVLFTPGHTDDHMALYLEEEGAVFSGDCILGEGTAVFEDLHDYMLSLKILLNINADIIYPGHGPVVLNACSKIREYISHRLTREQQILSVLRENPADAFSSSALVKLVYKDTPEHLHRAAEINLVHHLKKLQKDGKVGFGTRHSSLRVARAISN</sequence>
<evidence type="ECO:0000256" key="8">
    <source>
        <dbReference type="ARBA" id="ARBA00023136"/>
    </source>
</evidence>
<evidence type="ECO:0000256" key="14">
    <source>
        <dbReference type="SAM" id="Phobius"/>
    </source>
</evidence>
<dbReference type="SMART" id="SM00849">
    <property type="entry name" value="Lactamase_B"/>
    <property type="match status" value="1"/>
</dbReference>
<dbReference type="PROSITE" id="PS50055">
    <property type="entry name" value="TYR_PHOSPHATASE_PTP"/>
    <property type="match status" value="1"/>
</dbReference>